<dbReference type="EMBL" id="JBHLZP010000021">
    <property type="protein sequence ID" value="MFB9831551.1"/>
    <property type="molecule type" value="Genomic_DNA"/>
</dbReference>
<evidence type="ECO:0000259" key="1">
    <source>
        <dbReference type="Pfam" id="PF03435"/>
    </source>
</evidence>
<dbReference type="Gene3D" id="3.40.50.720">
    <property type="entry name" value="NAD(P)-binding Rossmann-like Domain"/>
    <property type="match status" value="1"/>
</dbReference>
<comment type="caution">
    <text evidence="2">The sequence shown here is derived from an EMBL/GenBank/DDBJ whole genome shotgun (WGS) entry which is preliminary data.</text>
</comment>
<dbReference type="PANTHER" id="PTHR43781:SF1">
    <property type="entry name" value="SACCHAROPINE DEHYDROGENASE"/>
    <property type="match status" value="1"/>
</dbReference>
<dbReference type="Proteomes" id="UP001589627">
    <property type="component" value="Unassembled WGS sequence"/>
</dbReference>
<reference evidence="2 3" key="1">
    <citation type="submission" date="2024-09" db="EMBL/GenBank/DDBJ databases">
        <authorList>
            <person name="Sun Q."/>
            <person name="Mori K."/>
        </authorList>
    </citation>
    <scope>NUCLEOTIDE SEQUENCE [LARGE SCALE GENOMIC DNA]</scope>
    <source>
        <strain evidence="2 3">TBRC 0563</strain>
    </source>
</reference>
<protein>
    <submittedName>
        <fullName evidence="2">Saccharopine dehydrogenase family protein</fullName>
    </submittedName>
</protein>
<accession>A0ABV5Y943</accession>
<gene>
    <name evidence="2" type="ORF">ACFFNX_05030</name>
</gene>
<evidence type="ECO:0000313" key="3">
    <source>
        <dbReference type="Proteomes" id="UP001589627"/>
    </source>
</evidence>
<proteinExistence type="predicted"/>
<feature type="domain" description="Saccharopine dehydrogenase NADP binding" evidence="1">
    <location>
        <begin position="3"/>
        <end position="126"/>
    </location>
</feature>
<name>A0ABV5Y943_9ACTN</name>
<keyword evidence="3" id="KW-1185">Reference proteome</keyword>
<dbReference type="InterPro" id="IPR036291">
    <property type="entry name" value="NAD(P)-bd_dom_sf"/>
</dbReference>
<dbReference type="InterPro" id="IPR005097">
    <property type="entry name" value="Sacchrp_dh_NADP-bd"/>
</dbReference>
<dbReference type="RefSeq" id="WP_378195874.1">
    <property type="nucleotide sequence ID" value="NZ_JBHLZP010000021.1"/>
</dbReference>
<dbReference type="SUPFAM" id="SSF51735">
    <property type="entry name" value="NAD(P)-binding Rossmann-fold domains"/>
    <property type="match status" value="1"/>
</dbReference>
<sequence>MKIAVYGANGYTGRLVVAELARRGIDTVLAGRSLERLRKAAAEVDAHRAEARAAGVEDTTALARAFEGCDAVINCAGPFRGSGEAVVRAAIGAGCHYVDIAGEQLYLKRVHDTFASEAANAGVTVVPGVNDDGLPSDLIAHLAARRVEPVTDLVIALDLARSGATPSRGTLRSALANIDTFTGGGLTYRDGDWLPDAAARSTSVAFPGDPEPVPAARFPLPGVVTVPRHVRARHVEGVVRTELVAAFSTVTPEIVDGVPDGPSEENRRAGRWTIIADATGHDGRSARGVVSGPDTYGSTAVIAVESARRLVVDGAEPGVLAPAQAYDATGFLDFLTEHGATWTVEVVPAGG</sequence>
<evidence type="ECO:0000313" key="2">
    <source>
        <dbReference type="EMBL" id="MFB9831551.1"/>
    </source>
</evidence>
<dbReference type="PANTHER" id="PTHR43781">
    <property type="entry name" value="SACCHAROPINE DEHYDROGENASE"/>
    <property type="match status" value="1"/>
</dbReference>
<dbReference type="Pfam" id="PF03435">
    <property type="entry name" value="Sacchrp_dh_NADP"/>
    <property type="match status" value="1"/>
</dbReference>
<organism evidence="2 3">
    <name type="scientific">Actinoallomurus acaciae</name>
    <dbReference type="NCBI Taxonomy" id="502577"/>
    <lineage>
        <taxon>Bacteria</taxon>
        <taxon>Bacillati</taxon>
        <taxon>Actinomycetota</taxon>
        <taxon>Actinomycetes</taxon>
        <taxon>Streptosporangiales</taxon>
        <taxon>Thermomonosporaceae</taxon>
        <taxon>Actinoallomurus</taxon>
    </lineage>
</organism>